<dbReference type="InterPro" id="IPR017853">
    <property type="entry name" value="GH"/>
</dbReference>
<proteinExistence type="inferred from homology"/>
<dbReference type="EC" id="3.2.1.8" evidence="9"/>
<evidence type="ECO:0000256" key="4">
    <source>
        <dbReference type="ARBA" id="ARBA00022729"/>
    </source>
</evidence>
<evidence type="ECO:0000313" key="12">
    <source>
        <dbReference type="Proteomes" id="UP000662314"/>
    </source>
</evidence>
<evidence type="ECO:0000259" key="10">
    <source>
        <dbReference type="PROSITE" id="PS51760"/>
    </source>
</evidence>
<dbReference type="GO" id="GO:0045493">
    <property type="term" value="P:xylan catabolic process"/>
    <property type="evidence" value="ECO:0007669"/>
    <property type="project" value="UniProtKB-KW"/>
</dbReference>
<reference evidence="11 12" key="1">
    <citation type="journal article" date="2021" name="Int. J. Syst. Evol. Microbiol.">
        <title>Amazonocrinis nigriterrae gen. nov., sp. nov., Atlanticothrix silvestris gen. nov., sp. nov. and Dendronalium phyllosphericum gen. nov., sp. nov., nostocacean cyanobacteria from Brazilian environments.</title>
        <authorList>
            <person name="Alvarenga D.O."/>
            <person name="Andreote A.P.D."/>
            <person name="Branco L.H.Z."/>
            <person name="Delbaje E."/>
            <person name="Cruz R.B."/>
            <person name="Varani A.M."/>
            <person name="Fiore M.F."/>
        </authorList>
    </citation>
    <scope>NUCLEOTIDE SEQUENCE [LARGE SCALE GENOMIC DNA]</scope>
    <source>
        <strain evidence="11 12">CENA369</strain>
    </source>
</reference>
<dbReference type="PANTHER" id="PTHR31490:SF88">
    <property type="entry name" value="BETA-XYLANASE"/>
    <property type="match status" value="1"/>
</dbReference>
<dbReference type="InterPro" id="IPR044846">
    <property type="entry name" value="GH10"/>
</dbReference>
<comment type="caution">
    <text evidence="11">The sequence shown here is derived from an EMBL/GenBank/DDBJ whole genome shotgun (WGS) entry which is preliminary data.</text>
</comment>
<dbReference type="InterPro" id="IPR001000">
    <property type="entry name" value="GH10_dom"/>
</dbReference>
<dbReference type="AlphaFoldDB" id="A0A8J7ILM8"/>
<gene>
    <name evidence="11" type="ORF">I8752_35140</name>
</gene>
<name>A0A8J7ILM8_9NOST</name>
<evidence type="ECO:0000256" key="1">
    <source>
        <dbReference type="ARBA" id="ARBA00000681"/>
    </source>
</evidence>
<keyword evidence="4" id="KW-0732">Signal</keyword>
<evidence type="ECO:0000256" key="2">
    <source>
        <dbReference type="ARBA" id="ARBA00007495"/>
    </source>
</evidence>
<evidence type="ECO:0000256" key="3">
    <source>
        <dbReference type="ARBA" id="ARBA00022651"/>
    </source>
</evidence>
<comment type="catalytic activity">
    <reaction evidence="1 9">
        <text>Endohydrolysis of (1-&gt;4)-beta-D-xylosidic linkages in xylans.</text>
        <dbReference type="EC" id="3.2.1.8"/>
    </reaction>
</comment>
<organism evidence="11 12">
    <name type="scientific">Dendronalium phyllosphericum CENA369</name>
    <dbReference type="NCBI Taxonomy" id="1725256"/>
    <lineage>
        <taxon>Bacteria</taxon>
        <taxon>Bacillati</taxon>
        <taxon>Cyanobacteriota</taxon>
        <taxon>Cyanophyceae</taxon>
        <taxon>Nostocales</taxon>
        <taxon>Nostocaceae</taxon>
        <taxon>Dendronalium</taxon>
        <taxon>Dendronalium phyllosphericum</taxon>
    </lineage>
</organism>
<sequence length="381" mass="42823">MLHRRKFLKSAGYTTLSALLTMGVLKQKQSHNNNVAMASYPSTNVSSPLRQLAAAKGKLYGAAIDSVYLQKDAGYAALLARECGIATPNGELKWNATEPSPGVFNFKSADVIADFCQKYNIKLHGHTLLWNQALPSWVSFPPTMQQLQKHVTGVMGHYKNSPVLKSWDIANEIIAANPNETNDTTYGLLLGLTPQYILELFKFAASVDSTKLFYLNETSVEGASWRSDRWLALIEYLKNNGAKIDGAGLQSHLWFSTAYPFDAKGFSSVLKRLNDLEVKPIITELDIIIDLPLPNNIQDLDRMVADSYKRYLDLCFAADVDTVITWGITDRYSWIRDLNYMPAKFKADRSRQQYLRPLPYDRNLQPKLARNAIAQAFQQAT</sequence>
<dbReference type="SMART" id="SM00633">
    <property type="entry name" value="Glyco_10"/>
    <property type="match status" value="1"/>
</dbReference>
<evidence type="ECO:0000256" key="9">
    <source>
        <dbReference type="RuleBase" id="RU361174"/>
    </source>
</evidence>
<keyword evidence="7 9" id="KW-0326">Glycosidase</keyword>
<keyword evidence="5 9" id="KW-0378">Hydrolase</keyword>
<dbReference type="GO" id="GO:0031176">
    <property type="term" value="F:endo-1,4-beta-xylanase activity"/>
    <property type="evidence" value="ECO:0007669"/>
    <property type="project" value="UniProtKB-EC"/>
</dbReference>
<dbReference type="Pfam" id="PF00331">
    <property type="entry name" value="Glyco_hydro_10"/>
    <property type="match status" value="1"/>
</dbReference>
<feature type="domain" description="GH10" evidence="10">
    <location>
        <begin position="46"/>
        <end position="376"/>
    </location>
</feature>
<dbReference type="Proteomes" id="UP000662314">
    <property type="component" value="Unassembled WGS sequence"/>
</dbReference>
<comment type="similarity">
    <text evidence="2 9">Belongs to the glycosyl hydrolase 10 (cellulase F) family.</text>
</comment>
<keyword evidence="12" id="KW-1185">Reference proteome</keyword>
<accession>A0A8J7ILM8</accession>
<dbReference type="PROSITE" id="PS51760">
    <property type="entry name" value="GH10_2"/>
    <property type="match status" value="1"/>
</dbReference>
<dbReference type="Gene3D" id="3.20.20.80">
    <property type="entry name" value="Glycosidases"/>
    <property type="match status" value="1"/>
</dbReference>
<keyword evidence="8 9" id="KW-0624">Polysaccharide degradation</keyword>
<evidence type="ECO:0000313" key="11">
    <source>
        <dbReference type="EMBL" id="MBH8578090.1"/>
    </source>
</evidence>
<evidence type="ECO:0000256" key="8">
    <source>
        <dbReference type="ARBA" id="ARBA00023326"/>
    </source>
</evidence>
<evidence type="ECO:0000256" key="7">
    <source>
        <dbReference type="ARBA" id="ARBA00023295"/>
    </source>
</evidence>
<keyword evidence="3" id="KW-0858">Xylan degradation</keyword>
<evidence type="ECO:0000256" key="5">
    <source>
        <dbReference type="ARBA" id="ARBA00022801"/>
    </source>
</evidence>
<protein>
    <recommendedName>
        <fullName evidence="9">Beta-xylanase</fullName>
        <ecNumber evidence="9">3.2.1.8</ecNumber>
    </recommendedName>
</protein>
<dbReference type="SUPFAM" id="SSF51445">
    <property type="entry name" value="(Trans)glycosidases"/>
    <property type="match status" value="1"/>
</dbReference>
<evidence type="ECO:0000256" key="6">
    <source>
        <dbReference type="ARBA" id="ARBA00023277"/>
    </source>
</evidence>
<keyword evidence="6 9" id="KW-0119">Carbohydrate metabolism</keyword>
<dbReference type="EMBL" id="JAECZA010000313">
    <property type="protein sequence ID" value="MBH8578090.1"/>
    <property type="molecule type" value="Genomic_DNA"/>
</dbReference>
<dbReference type="PANTHER" id="PTHR31490">
    <property type="entry name" value="GLYCOSYL HYDROLASE"/>
    <property type="match status" value="1"/>
</dbReference>
<dbReference type="PRINTS" id="PR00134">
    <property type="entry name" value="GLHYDRLASE10"/>
</dbReference>